<name>A0A2A4HIT5_9GAMM</name>
<comment type="caution">
    <text evidence="1">The sequence shown here is derived from an EMBL/GenBank/DDBJ whole genome shotgun (WGS) entry which is preliminary data.</text>
</comment>
<organism evidence="1 2">
    <name type="scientific">Vreelandella nigrificans</name>
    <dbReference type="NCBI Taxonomy" id="2042704"/>
    <lineage>
        <taxon>Bacteria</taxon>
        <taxon>Pseudomonadati</taxon>
        <taxon>Pseudomonadota</taxon>
        <taxon>Gammaproteobacteria</taxon>
        <taxon>Oceanospirillales</taxon>
        <taxon>Halomonadaceae</taxon>
        <taxon>Vreelandella</taxon>
    </lineage>
</organism>
<dbReference type="EMBL" id="NWUX01000024">
    <property type="protein sequence ID" value="PCF94105.1"/>
    <property type="molecule type" value="Genomic_DNA"/>
</dbReference>
<reference evidence="2" key="1">
    <citation type="submission" date="2017-09" db="EMBL/GenBank/DDBJ databases">
        <authorList>
            <person name="Cho G.-S."/>
            <person name="Oguntoyinbo F.A."/>
            <person name="Cnockaert M."/>
            <person name="Kabisch J."/>
            <person name="Neve H."/>
            <person name="Bockelmann W."/>
            <person name="Wenning M."/>
            <person name="Franz C.M."/>
            <person name="Vandamme P."/>
        </authorList>
    </citation>
    <scope>NUCLEOTIDE SEQUENCE [LARGE SCALE GENOMIC DNA]</scope>
    <source>
        <strain evidence="2">MBT G8648</strain>
    </source>
</reference>
<dbReference type="AlphaFoldDB" id="A0A2A4HIT5"/>
<proteinExistence type="predicted"/>
<dbReference type="RefSeq" id="WP_096654350.1">
    <property type="nucleotide sequence ID" value="NZ_NWUX01000024.1"/>
</dbReference>
<evidence type="ECO:0000313" key="1">
    <source>
        <dbReference type="EMBL" id="PCF94105.1"/>
    </source>
</evidence>
<evidence type="ECO:0000313" key="2">
    <source>
        <dbReference type="Proteomes" id="UP000218677"/>
    </source>
</evidence>
<gene>
    <name evidence="1" type="ORF">CPA45_19205</name>
</gene>
<sequence>MNWQVKYALKYILATHGTASGQHIRDDAIRITMPDRPEAVAVISAAYTINDELAMQCHTDYPDMDFLCGYRKECVWGGGAIRYLESNTIGWGSAGTLNSAINKGKVNTAAHKDYSFSYRLIRQNRSITNLDREFDRVFTMTLASGRTFRVGMVTEYEPIADSIRTLWDQFGPIDIAWNINPNGHPTPEAIEAGRDLECEVMKWDELKLLLWNR</sequence>
<protein>
    <submittedName>
        <fullName evidence="1">Uncharacterized protein</fullName>
    </submittedName>
</protein>
<accession>A0A2A4HIT5</accession>
<keyword evidence="2" id="KW-1185">Reference proteome</keyword>
<dbReference type="OrthoDB" id="8410516at2"/>
<dbReference type="Proteomes" id="UP000218677">
    <property type="component" value="Unassembled WGS sequence"/>
</dbReference>